<organism evidence="10 11">
    <name type="scientific">Georgenia wutianyii</name>
    <dbReference type="NCBI Taxonomy" id="2585135"/>
    <lineage>
        <taxon>Bacteria</taxon>
        <taxon>Bacillati</taxon>
        <taxon>Actinomycetota</taxon>
        <taxon>Actinomycetes</taxon>
        <taxon>Micrococcales</taxon>
        <taxon>Bogoriellaceae</taxon>
        <taxon>Georgenia</taxon>
    </lineage>
</organism>
<evidence type="ECO:0000256" key="2">
    <source>
        <dbReference type="ARBA" id="ARBA00011344"/>
    </source>
</evidence>
<dbReference type="InterPro" id="IPR013325">
    <property type="entry name" value="RNA_pol_sigma_r2"/>
</dbReference>
<dbReference type="InterPro" id="IPR036388">
    <property type="entry name" value="WH-like_DNA-bd_sf"/>
</dbReference>
<dbReference type="InterPro" id="IPR013249">
    <property type="entry name" value="RNA_pol_sigma70_r4_t2"/>
</dbReference>
<dbReference type="Pfam" id="PF04542">
    <property type="entry name" value="Sigma70_r2"/>
    <property type="match status" value="1"/>
</dbReference>
<dbReference type="NCBIfam" id="NF006089">
    <property type="entry name" value="PRK08241.1"/>
    <property type="match status" value="1"/>
</dbReference>
<feature type="region of interest" description="Disordered" evidence="6">
    <location>
        <begin position="89"/>
        <end position="109"/>
    </location>
</feature>
<dbReference type="CDD" id="cd06171">
    <property type="entry name" value="Sigma70_r4"/>
    <property type="match status" value="1"/>
</dbReference>
<dbReference type="SUPFAM" id="SSF54427">
    <property type="entry name" value="NTF2-like"/>
    <property type="match status" value="1"/>
</dbReference>
<keyword evidence="5" id="KW-0804">Transcription</keyword>
<dbReference type="EMBL" id="CP040899">
    <property type="protein sequence ID" value="QDB78991.1"/>
    <property type="molecule type" value="Genomic_DNA"/>
</dbReference>
<dbReference type="Pfam" id="PF12680">
    <property type="entry name" value="SnoaL_2"/>
    <property type="match status" value="1"/>
</dbReference>
<keyword evidence="3" id="KW-0805">Transcription regulation</keyword>
<dbReference type="PANTHER" id="PTHR43133:SF65">
    <property type="entry name" value="ECF RNA POLYMERASE SIGMA FACTOR SIGG"/>
    <property type="match status" value="1"/>
</dbReference>
<evidence type="ECO:0000256" key="6">
    <source>
        <dbReference type="SAM" id="MobiDB-lite"/>
    </source>
</evidence>
<dbReference type="InterPro" id="IPR014305">
    <property type="entry name" value="RNA_pol_sigma-G_actinobac"/>
</dbReference>
<feature type="domain" description="SnoaL-like" evidence="9">
    <location>
        <begin position="219"/>
        <end position="293"/>
    </location>
</feature>
<evidence type="ECO:0000256" key="5">
    <source>
        <dbReference type="ARBA" id="ARBA00023163"/>
    </source>
</evidence>
<dbReference type="InterPro" id="IPR014284">
    <property type="entry name" value="RNA_pol_sigma-70_dom"/>
</dbReference>
<feature type="domain" description="RNA polymerase sigma factor 70 region 4 type 2" evidence="8">
    <location>
        <begin position="145"/>
        <end position="197"/>
    </location>
</feature>
<dbReference type="Gene3D" id="3.10.450.50">
    <property type="match status" value="1"/>
</dbReference>
<dbReference type="InterPro" id="IPR013324">
    <property type="entry name" value="RNA_pol_sigma_r3/r4-like"/>
</dbReference>
<name>A0ABX5VKL3_9MICO</name>
<keyword evidence="4" id="KW-0731">Sigma factor</keyword>
<dbReference type="SUPFAM" id="SSF88946">
    <property type="entry name" value="Sigma2 domain of RNA polymerase sigma factors"/>
    <property type="match status" value="1"/>
</dbReference>
<dbReference type="InterPro" id="IPR032710">
    <property type="entry name" value="NTF2-like_dom_sf"/>
</dbReference>
<dbReference type="SUPFAM" id="SSF88659">
    <property type="entry name" value="Sigma3 and sigma4 domains of RNA polymerase sigma factors"/>
    <property type="match status" value="1"/>
</dbReference>
<dbReference type="InterPro" id="IPR037401">
    <property type="entry name" value="SnoaL-like"/>
</dbReference>
<comment type="subunit">
    <text evidence="2">Interacts transiently with the RNA polymerase catalytic core formed by RpoA, RpoB, RpoC and RpoZ (2 alpha, 1 beta, 1 beta' and 1 omega subunit) to form the RNA polymerase holoenzyme that can initiate transcription.</text>
</comment>
<evidence type="ECO:0000256" key="4">
    <source>
        <dbReference type="ARBA" id="ARBA00023082"/>
    </source>
</evidence>
<dbReference type="NCBIfam" id="TIGR02960">
    <property type="entry name" value="SigX5"/>
    <property type="match status" value="1"/>
</dbReference>
<evidence type="ECO:0000259" key="7">
    <source>
        <dbReference type="Pfam" id="PF04542"/>
    </source>
</evidence>
<evidence type="ECO:0000256" key="3">
    <source>
        <dbReference type="ARBA" id="ARBA00023015"/>
    </source>
</evidence>
<dbReference type="NCBIfam" id="TIGR02937">
    <property type="entry name" value="sigma70-ECF"/>
    <property type="match status" value="1"/>
</dbReference>
<dbReference type="InterPro" id="IPR007627">
    <property type="entry name" value="RNA_pol_sigma70_r2"/>
</dbReference>
<dbReference type="Pfam" id="PF08281">
    <property type="entry name" value="Sigma70_r4_2"/>
    <property type="match status" value="1"/>
</dbReference>
<evidence type="ECO:0000259" key="9">
    <source>
        <dbReference type="Pfam" id="PF12680"/>
    </source>
</evidence>
<dbReference type="Gene3D" id="1.10.10.10">
    <property type="entry name" value="Winged helix-like DNA-binding domain superfamily/Winged helix DNA-binding domain"/>
    <property type="match status" value="1"/>
</dbReference>
<accession>A0ABX5VKL3</accession>
<evidence type="ECO:0000256" key="1">
    <source>
        <dbReference type="ARBA" id="ARBA00010641"/>
    </source>
</evidence>
<evidence type="ECO:0000313" key="11">
    <source>
        <dbReference type="Proteomes" id="UP000313948"/>
    </source>
</evidence>
<dbReference type="Proteomes" id="UP000313948">
    <property type="component" value="Chromosome"/>
</dbReference>
<comment type="similarity">
    <text evidence="1">Belongs to the sigma-70 factor family. ECF subfamily.</text>
</comment>
<dbReference type="Gene3D" id="1.10.1740.10">
    <property type="match status" value="1"/>
</dbReference>
<dbReference type="RefSeq" id="WP_139073044.1">
    <property type="nucleotide sequence ID" value="NZ_CP040899.1"/>
</dbReference>
<sequence>MVTQPPTATAQRPAATAGDIAELLEPMRREILAHCYRMTGSVHDAEDLVQETYLRAWRAYHGFENRSSLRTWVFRIATNACLTHLEGRKRRPLPTGLGGPPADPANEPRQEVGVSWLEPMPDDLLWAQGQPDPAARAVSRESVRLAFVAALQHLTAQQRAVLLLRDVLAWRAREVAEALDLTVAGVNSTLQRARARMAEVDPEEPPQLPDDERRRALLRAYVEAFEAYDVAAIVDLLAADVVWEMPPFPEWYRGPRDVGRLISTWCPAQRAGDMRMLPTSANGEPVLALYMREEDGVHRAFHLQHIVPAEHGVARVTAFFGRELFTYFALPPELPPR</sequence>
<keyword evidence="11" id="KW-1185">Reference proteome</keyword>
<evidence type="ECO:0000259" key="8">
    <source>
        <dbReference type="Pfam" id="PF08281"/>
    </source>
</evidence>
<protein>
    <submittedName>
        <fullName evidence="10">Sigma-70 family RNA polymerase sigma factor</fullName>
    </submittedName>
</protein>
<gene>
    <name evidence="10" type="ORF">FE251_06100</name>
</gene>
<dbReference type="InterPro" id="IPR039425">
    <property type="entry name" value="RNA_pol_sigma-70-like"/>
</dbReference>
<feature type="domain" description="RNA polymerase sigma-70 region 2" evidence="7">
    <location>
        <begin position="25"/>
        <end position="91"/>
    </location>
</feature>
<dbReference type="PANTHER" id="PTHR43133">
    <property type="entry name" value="RNA POLYMERASE ECF-TYPE SIGMA FACTO"/>
    <property type="match status" value="1"/>
</dbReference>
<reference evidence="10 11" key="1">
    <citation type="submission" date="2019-05" db="EMBL/GenBank/DDBJ databases">
        <title>Georgenia *** sp. nov., and Georgenia *** sp. nov., isolated from the intestinal contents of plateau pika (Ochotona curzoniae) in the Qinghai-Tibet plateau of China.</title>
        <authorList>
            <person name="Tian Z."/>
        </authorList>
    </citation>
    <scope>NUCLEOTIDE SEQUENCE [LARGE SCALE GENOMIC DNA]</scope>
    <source>
        <strain evidence="10 11">Z294</strain>
    </source>
</reference>
<proteinExistence type="inferred from homology"/>
<evidence type="ECO:0000313" key="10">
    <source>
        <dbReference type="EMBL" id="QDB78991.1"/>
    </source>
</evidence>